<protein>
    <submittedName>
        <fullName evidence="2">Uncharacterized protein</fullName>
    </submittedName>
</protein>
<reference evidence="2 3" key="1">
    <citation type="journal article" date="2020" name="ISME J.">
        <title>Uncovering the hidden diversity of litter-decomposition mechanisms in mushroom-forming fungi.</title>
        <authorList>
            <person name="Floudas D."/>
            <person name="Bentzer J."/>
            <person name="Ahren D."/>
            <person name="Johansson T."/>
            <person name="Persson P."/>
            <person name="Tunlid A."/>
        </authorList>
    </citation>
    <scope>NUCLEOTIDE SEQUENCE [LARGE SCALE GENOMIC DNA]</scope>
    <source>
        <strain evidence="2 3">CBS 406.79</strain>
    </source>
</reference>
<evidence type="ECO:0000256" key="1">
    <source>
        <dbReference type="SAM" id="MobiDB-lite"/>
    </source>
</evidence>
<dbReference type="OrthoDB" id="2962802at2759"/>
<dbReference type="AlphaFoldDB" id="A0A8H5GSH0"/>
<organism evidence="2 3">
    <name type="scientific">Collybiopsis confluens</name>
    <dbReference type="NCBI Taxonomy" id="2823264"/>
    <lineage>
        <taxon>Eukaryota</taxon>
        <taxon>Fungi</taxon>
        <taxon>Dikarya</taxon>
        <taxon>Basidiomycota</taxon>
        <taxon>Agaricomycotina</taxon>
        <taxon>Agaricomycetes</taxon>
        <taxon>Agaricomycetidae</taxon>
        <taxon>Agaricales</taxon>
        <taxon>Marasmiineae</taxon>
        <taxon>Omphalotaceae</taxon>
        <taxon>Collybiopsis</taxon>
    </lineage>
</organism>
<sequence length="293" mass="33268">MLSKTYVTLKPLSIRRIVFLISTTTMFSDSAFRSFSAECLSTSPNFEDLKPVQRFRLLKNEVIQHKLSAMEYLWGLSWGDLDPFSELNYIRVRADVAQLLWSKDVALVPTAELLARMDAFMRKNYLGGISSRQLCFDSFPVQSYEYKLLPISKSCPSLYVLDQSSHLQRVDYHELPPLQLTLYPFFAATHAGAGFFKHASTRDPDYSHPIGVMNTLYASISPVPEFFTTRPTRNPSPGDNHDVVLDDEPDTDSESTFYSDHEGKRIQRWVQGAGVSCYQNTIASPEPVLVNLM</sequence>
<accession>A0A8H5GSH0</accession>
<comment type="caution">
    <text evidence="2">The sequence shown here is derived from an EMBL/GenBank/DDBJ whole genome shotgun (WGS) entry which is preliminary data.</text>
</comment>
<dbReference type="EMBL" id="JAACJN010000124">
    <property type="protein sequence ID" value="KAF5370187.1"/>
    <property type="molecule type" value="Genomic_DNA"/>
</dbReference>
<feature type="region of interest" description="Disordered" evidence="1">
    <location>
        <begin position="228"/>
        <end position="259"/>
    </location>
</feature>
<proteinExistence type="predicted"/>
<keyword evidence="3" id="KW-1185">Reference proteome</keyword>
<name>A0A8H5GSH0_9AGAR</name>
<dbReference type="Proteomes" id="UP000518752">
    <property type="component" value="Unassembled WGS sequence"/>
</dbReference>
<evidence type="ECO:0000313" key="3">
    <source>
        <dbReference type="Proteomes" id="UP000518752"/>
    </source>
</evidence>
<gene>
    <name evidence="2" type="ORF">D9757_010611</name>
</gene>
<evidence type="ECO:0000313" key="2">
    <source>
        <dbReference type="EMBL" id="KAF5370187.1"/>
    </source>
</evidence>